<evidence type="ECO:0000313" key="4">
    <source>
        <dbReference type="Proteomes" id="UP000308730"/>
    </source>
</evidence>
<dbReference type="Proteomes" id="UP000308730">
    <property type="component" value="Unassembled WGS sequence"/>
</dbReference>
<feature type="compositionally biased region" description="Basic and acidic residues" evidence="2">
    <location>
        <begin position="1"/>
        <end position="17"/>
    </location>
</feature>
<evidence type="ECO:0000256" key="1">
    <source>
        <dbReference type="SAM" id="Coils"/>
    </source>
</evidence>
<keyword evidence="1" id="KW-0175">Coiled coil</keyword>
<evidence type="ECO:0000313" key="3">
    <source>
        <dbReference type="EMBL" id="THH26688.1"/>
    </source>
</evidence>
<evidence type="ECO:0000256" key="2">
    <source>
        <dbReference type="SAM" id="MobiDB-lite"/>
    </source>
</evidence>
<sequence length="353" mass="40306">MESDRKRTVPDEPEGGRPQHKRYRIDPSTDAHPKTYDELQKEVAILRSEAVTLRARIKELEADVERWKGRLGRSFTDMNNAEKEAIQSRTDEIHRKLQAAQATNMSLERHNTELKRQNTELLEKSNPLILGSNPSQATASGTVSSPKVPDKVDTQAARPLESADSNKGQHDLEVTDKALPIPPSSGSTKKWFAEAVIYLNVQVECHEYSGLLARWFELEVLLGYRGVRLNQKAMPCELKRWYKDGREPALLPNFVSVIEKKFWIWWCALQPSWRGVMEGRPARIESYGERWLSLRKSGTHGWYGLMICLKWWAMSINACPQDERDALRDGWRLAAEDLTLMLKGLLAAIESSV</sequence>
<dbReference type="AlphaFoldDB" id="A0A4S4MN93"/>
<feature type="coiled-coil region" evidence="1">
    <location>
        <begin position="36"/>
        <end position="70"/>
    </location>
</feature>
<feature type="compositionally biased region" description="Basic and acidic residues" evidence="2">
    <location>
        <begin position="24"/>
        <end position="33"/>
    </location>
</feature>
<accession>A0A4S4MN93</accession>
<gene>
    <name evidence="3" type="ORF">EUX98_g7501</name>
</gene>
<reference evidence="3 4" key="1">
    <citation type="submission" date="2019-02" db="EMBL/GenBank/DDBJ databases">
        <title>Genome sequencing of the rare red list fungi Antrodiella citrinella (Flaviporus citrinellus).</title>
        <authorList>
            <person name="Buettner E."/>
            <person name="Kellner H."/>
        </authorList>
    </citation>
    <scope>NUCLEOTIDE SEQUENCE [LARGE SCALE GENOMIC DNA]</scope>
    <source>
        <strain evidence="3 4">DSM 108506</strain>
    </source>
</reference>
<protein>
    <submittedName>
        <fullName evidence="3">Uncharacterized protein</fullName>
    </submittedName>
</protein>
<feature type="coiled-coil region" evidence="1">
    <location>
        <begin position="97"/>
        <end position="124"/>
    </location>
</feature>
<feature type="region of interest" description="Disordered" evidence="2">
    <location>
        <begin position="126"/>
        <end position="171"/>
    </location>
</feature>
<comment type="caution">
    <text evidence="3">The sequence shown here is derived from an EMBL/GenBank/DDBJ whole genome shotgun (WGS) entry which is preliminary data.</text>
</comment>
<dbReference type="EMBL" id="SGPM01000320">
    <property type="protein sequence ID" value="THH26688.1"/>
    <property type="molecule type" value="Genomic_DNA"/>
</dbReference>
<feature type="compositionally biased region" description="Polar residues" evidence="2">
    <location>
        <begin position="132"/>
        <end position="145"/>
    </location>
</feature>
<keyword evidence="4" id="KW-1185">Reference proteome</keyword>
<proteinExistence type="predicted"/>
<dbReference type="OrthoDB" id="3250313at2759"/>
<feature type="region of interest" description="Disordered" evidence="2">
    <location>
        <begin position="1"/>
        <end position="33"/>
    </location>
</feature>
<organism evidence="3 4">
    <name type="scientific">Antrodiella citrinella</name>
    <dbReference type="NCBI Taxonomy" id="2447956"/>
    <lineage>
        <taxon>Eukaryota</taxon>
        <taxon>Fungi</taxon>
        <taxon>Dikarya</taxon>
        <taxon>Basidiomycota</taxon>
        <taxon>Agaricomycotina</taxon>
        <taxon>Agaricomycetes</taxon>
        <taxon>Polyporales</taxon>
        <taxon>Steccherinaceae</taxon>
        <taxon>Antrodiella</taxon>
    </lineage>
</organism>
<name>A0A4S4MN93_9APHY</name>